<accession>A0A238LES2</accession>
<dbReference type="Gene3D" id="3.20.20.60">
    <property type="entry name" value="Phosphoenolpyruvate-binding domains"/>
    <property type="match status" value="1"/>
</dbReference>
<protein>
    <submittedName>
        <fullName evidence="1">Carboxyvinyl-carboxyphosphonate phosphorylmutase</fullName>
        <ecNumber evidence="1">2.7.8.23</ecNumber>
    </submittedName>
</protein>
<dbReference type="Proteomes" id="UP000201613">
    <property type="component" value="Unassembled WGS sequence"/>
</dbReference>
<keyword evidence="1" id="KW-0808">Transferase</keyword>
<keyword evidence="2" id="KW-1185">Reference proteome</keyword>
<dbReference type="EC" id="2.7.8.23" evidence="1"/>
<gene>
    <name evidence="1" type="primary">bcpA</name>
    <name evidence="1" type="ORF">LOM8899_01591</name>
</gene>
<sequence>MTAQGKFDAFQALHDGPGFLIPNAWDAGSARILADLGFEALATTSAGYAFATGYRDSAAVLTRAGVIENARAIAEATTLPISADLEAGFGPRLEDVHETITQAIAAGVVGGSIEDATGDPTRPLFSTNEAVERIEAAAEAARGRPFLLTGRAENFITGNPDLGDTIDRLQRYSAAGADVLYAPGLPDLDAIRTVCAEVDKPVNVLTGLQGATYTADAIFEAGATRISTGGSLARAALGALIRAATEIRDHGTFGYARDAAPDRQISSLMRGRLPNDESA</sequence>
<dbReference type="InterPro" id="IPR039556">
    <property type="entry name" value="ICL/PEPM"/>
</dbReference>
<dbReference type="OrthoDB" id="9785398at2"/>
<dbReference type="GO" id="GO:0008807">
    <property type="term" value="F:carboxyvinyl-carboxyphosphonate phosphorylmutase activity"/>
    <property type="evidence" value="ECO:0007669"/>
    <property type="project" value="UniProtKB-EC"/>
</dbReference>
<organism evidence="1 2">
    <name type="scientific">Flavimaricola marinus</name>
    <dbReference type="NCBI Taxonomy" id="1819565"/>
    <lineage>
        <taxon>Bacteria</taxon>
        <taxon>Pseudomonadati</taxon>
        <taxon>Pseudomonadota</taxon>
        <taxon>Alphaproteobacteria</taxon>
        <taxon>Rhodobacterales</taxon>
        <taxon>Paracoccaceae</taxon>
        <taxon>Flavimaricola</taxon>
    </lineage>
</organism>
<reference evidence="1 2" key="1">
    <citation type="submission" date="2017-05" db="EMBL/GenBank/DDBJ databases">
        <authorList>
            <person name="Song R."/>
            <person name="Chenine A.L."/>
            <person name="Ruprecht R.M."/>
        </authorList>
    </citation>
    <scope>NUCLEOTIDE SEQUENCE [LARGE SCALE GENOMIC DNA]</scope>
    <source>
        <strain evidence="1 2">CECT 8899</strain>
    </source>
</reference>
<evidence type="ECO:0000313" key="1">
    <source>
        <dbReference type="EMBL" id="SMY07456.1"/>
    </source>
</evidence>
<dbReference type="PANTHER" id="PTHR42905:SF16">
    <property type="entry name" value="CARBOXYPHOSPHONOENOLPYRUVATE PHOSPHONOMUTASE-LIKE PROTEIN (AFU_ORTHOLOGUE AFUA_5G07230)"/>
    <property type="match status" value="1"/>
</dbReference>
<dbReference type="Pfam" id="PF13714">
    <property type="entry name" value="PEP_mutase"/>
    <property type="match status" value="1"/>
</dbReference>
<dbReference type="InterPro" id="IPR040442">
    <property type="entry name" value="Pyrv_kinase-like_dom_sf"/>
</dbReference>
<dbReference type="RefSeq" id="WP_093991657.1">
    <property type="nucleotide sequence ID" value="NZ_FXZK01000002.1"/>
</dbReference>
<dbReference type="SUPFAM" id="SSF51621">
    <property type="entry name" value="Phosphoenolpyruvate/pyruvate domain"/>
    <property type="match status" value="1"/>
</dbReference>
<proteinExistence type="predicted"/>
<dbReference type="AlphaFoldDB" id="A0A238LES2"/>
<name>A0A238LES2_9RHOB</name>
<dbReference type="Gene3D" id="6.10.250.2750">
    <property type="match status" value="1"/>
</dbReference>
<dbReference type="EMBL" id="FXZK01000002">
    <property type="protein sequence ID" value="SMY07456.1"/>
    <property type="molecule type" value="Genomic_DNA"/>
</dbReference>
<dbReference type="CDD" id="cd00377">
    <property type="entry name" value="ICL_PEPM"/>
    <property type="match status" value="1"/>
</dbReference>
<evidence type="ECO:0000313" key="2">
    <source>
        <dbReference type="Proteomes" id="UP000201613"/>
    </source>
</evidence>
<dbReference type="PANTHER" id="PTHR42905">
    <property type="entry name" value="PHOSPHOENOLPYRUVATE CARBOXYLASE"/>
    <property type="match status" value="1"/>
</dbReference>
<dbReference type="InterPro" id="IPR015813">
    <property type="entry name" value="Pyrv/PenolPyrv_kinase-like_dom"/>
</dbReference>